<name>A0A6J5PLK7_9CAUD</name>
<gene>
    <name evidence="2" type="ORF">UFOVP843_10</name>
    <name evidence="3" type="ORF">UFOVP936_27</name>
</gene>
<dbReference type="EMBL" id="LR796786">
    <property type="protein sequence ID" value="CAB4166104.1"/>
    <property type="molecule type" value="Genomic_DNA"/>
</dbReference>
<evidence type="ECO:0000313" key="2">
    <source>
        <dbReference type="EMBL" id="CAB4166104.1"/>
    </source>
</evidence>
<organism evidence="3">
    <name type="scientific">uncultured Caudovirales phage</name>
    <dbReference type="NCBI Taxonomy" id="2100421"/>
    <lineage>
        <taxon>Viruses</taxon>
        <taxon>Duplodnaviria</taxon>
        <taxon>Heunggongvirae</taxon>
        <taxon>Uroviricota</taxon>
        <taxon>Caudoviricetes</taxon>
        <taxon>Peduoviridae</taxon>
        <taxon>Maltschvirus</taxon>
        <taxon>Maltschvirus maltsch</taxon>
    </lineage>
</organism>
<accession>A0A6J5PLK7</accession>
<protein>
    <submittedName>
        <fullName evidence="3">Uncharacterized protein</fullName>
    </submittedName>
</protein>
<evidence type="ECO:0000256" key="1">
    <source>
        <dbReference type="SAM" id="MobiDB-lite"/>
    </source>
</evidence>
<reference evidence="3" key="1">
    <citation type="submission" date="2020-05" db="EMBL/GenBank/DDBJ databases">
        <authorList>
            <person name="Chiriac C."/>
            <person name="Salcher M."/>
            <person name="Ghai R."/>
            <person name="Kavagutti S V."/>
        </authorList>
    </citation>
    <scope>NUCLEOTIDE SEQUENCE</scope>
</reference>
<sequence length="594" mass="64589">MTAAKQRVADAVAGARPVGRRRGGGDGGDSLHGLPPGCPVRPLGLMGDVRFYLDAAGQLAQLPAGKHIRTELLGLFGHRSDFIYSQDDWVRRNPEGSVTGWRPEIVAEAFIRANGRAGVWDAAKKTRGRGAWLGDDGELIVHTGDAVMIFEATRDAWSLRQSHPPGLFGGYVYPTGDRAGTPAETDDPSADPGDELMQLLETWNWRRGDLDAMLMLGWICAAMIGGALKWRPAVWLTGSRGTGKSTLQQELIKPLFDGMLIDVADTSPAFIYQTLGSQTLPVNVDELEPEADNRRVMGVIKLARIAASGGRMGRGSDKHVAVDFTLRSCFMFSSVLIPPMMGPDRSRLAILELDELRAGTRLPDLKASRLKRIGAHLRRRLIENWPAVNETIGRYNELLRAAGHDSRAADQFGTLLGMADVALSRGHPDPDAAQDWVSRIKPGVLLETSDDIADEYHCLHHLLATPLDAYKKGERQSVGHWVNLAAGRMPDIDDVREARKVIGTYGLRIEVIGQQAFLAVANSHRGLQGIFDKTTWNSPAGMKGVWTQSLGRLPGARRGDQALYFGGITARCVLIPLGLVPESDLARAPALPTT</sequence>
<evidence type="ECO:0000313" key="3">
    <source>
        <dbReference type="EMBL" id="CAB4172473.1"/>
    </source>
</evidence>
<proteinExistence type="predicted"/>
<feature type="region of interest" description="Disordered" evidence="1">
    <location>
        <begin position="1"/>
        <end position="35"/>
    </location>
</feature>
<dbReference type="EMBL" id="LR796882">
    <property type="protein sequence ID" value="CAB4172473.1"/>
    <property type="molecule type" value="Genomic_DNA"/>
</dbReference>